<gene>
    <name evidence="1" type="ORF">NM686_008860</name>
</gene>
<dbReference type="PANTHER" id="PTHR12526">
    <property type="entry name" value="GLYCOSYLTRANSFERASE"/>
    <property type="match status" value="1"/>
</dbReference>
<accession>A0ABY7GQ37</accession>
<dbReference type="EMBL" id="CP113517">
    <property type="protein sequence ID" value="WAR46608.1"/>
    <property type="molecule type" value="Genomic_DNA"/>
</dbReference>
<dbReference type="SUPFAM" id="SSF53756">
    <property type="entry name" value="UDP-Glycosyltransferase/glycogen phosphorylase"/>
    <property type="match status" value="1"/>
</dbReference>
<reference evidence="1" key="1">
    <citation type="submission" date="2022-11" db="EMBL/GenBank/DDBJ databases">
        <title>Methylomonas rapida sp. nov., Carotenoid-Producing Obligate Methanotrophs with High Growth Characteristics and Biotechnological Potential.</title>
        <authorList>
            <person name="Tikhonova E.N."/>
            <person name="Suleimanov R.Z."/>
            <person name="Miroshnikov K."/>
            <person name="Oshkin I.Y."/>
            <person name="Belova S.E."/>
            <person name="Danilova O.V."/>
            <person name="Ashikhmin A."/>
            <person name="Konopkin A."/>
            <person name="But S.Y."/>
            <person name="Khmelenina V.N."/>
            <person name="Kuznetsov N."/>
            <person name="Pimenov N.V."/>
            <person name="Dedysh S.N."/>
        </authorList>
    </citation>
    <scope>NUCLEOTIDE SEQUENCE</scope>
    <source>
        <strain evidence="1">MP1</strain>
    </source>
</reference>
<dbReference type="Gene3D" id="3.40.50.2000">
    <property type="entry name" value="Glycogen Phosphorylase B"/>
    <property type="match status" value="2"/>
</dbReference>
<protein>
    <submittedName>
        <fullName evidence="1">Glycosyltransferase family 4 protein</fullName>
    </submittedName>
</protein>
<keyword evidence="2" id="KW-1185">Reference proteome</keyword>
<evidence type="ECO:0000313" key="1">
    <source>
        <dbReference type="EMBL" id="WAR46608.1"/>
    </source>
</evidence>
<dbReference type="Proteomes" id="UP001162780">
    <property type="component" value="Chromosome"/>
</dbReference>
<dbReference type="CDD" id="cd03801">
    <property type="entry name" value="GT4_PimA-like"/>
    <property type="match status" value="1"/>
</dbReference>
<sequence>MKILFVLYGDLYSNSANHLALYARELQSLGHQCAVTIPDNLESKNQYDNAWFSVFLFDEVLDNPSVVFADGKPADVVHAWTPREVVREFITLYLAMVPTPWVIYLEDNEYWISCHELGIDERNLLQQTDLHVSRKITNSFSHPFRYHSFIGLADVAVVIQEKLAIEVPPWVHCETVMPCVDLEFFAPRKVDPLLREKYGIKQNEKIIVYPGGINGFTKPLIKSLCEAVHLINNKGFPCKLLRTGPFKLDFTKTLPKGSADKILDLGLLPREELPNLLSLADVLVQPGKVDPFEDLRLPCKLPEFLAMGRPVVMPSANIANLLIDGVDVVLTETGSAEEIAERCIAIFSNPELAEMMAKSGRRFAEIHFDAKSQALKLEKAYKIACHNFNPMIAKKIWGGKGFELPVDLSLALRLKLLAGMKDSGINYNIKELLGDYSRYIEHSHRRISGLEAYVEKNRSFLYVIFNKLGYVTYRYLRKIKKKLIGRTSFGVNN</sequence>
<proteinExistence type="predicted"/>
<evidence type="ECO:0000313" key="2">
    <source>
        <dbReference type="Proteomes" id="UP001162780"/>
    </source>
</evidence>
<name>A0ABY7GQ37_9GAMM</name>
<dbReference type="Pfam" id="PF13692">
    <property type="entry name" value="Glyco_trans_1_4"/>
    <property type="match status" value="1"/>
</dbReference>
<organism evidence="1 2">
    <name type="scientific">Methylomonas rapida</name>
    <dbReference type="NCBI Taxonomy" id="2963939"/>
    <lineage>
        <taxon>Bacteria</taxon>
        <taxon>Pseudomonadati</taxon>
        <taxon>Pseudomonadota</taxon>
        <taxon>Gammaproteobacteria</taxon>
        <taxon>Methylococcales</taxon>
        <taxon>Methylococcaceae</taxon>
        <taxon>Methylomonas</taxon>
    </lineage>
</organism>
<dbReference type="RefSeq" id="WP_255187519.1">
    <property type="nucleotide sequence ID" value="NZ_CP113517.1"/>
</dbReference>